<reference evidence="4" key="2">
    <citation type="submission" date="2023-01" db="EMBL/GenBank/DDBJ databases">
        <authorList>
            <person name="Sun Q."/>
            <person name="Evtushenko L."/>
        </authorList>
    </citation>
    <scope>NUCLEOTIDE SEQUENCE</scope>
    <source>
        <strain evidence="4">VKM Ac-1321</strain>
    </source>
</reference>
<reference evidence="4" key="1">
    <citation type="journal article" date="2014" name="Int. J. Syst. Evol. Microbiol.">
        <title>Complete genome sequence of Corynebacterium casei LMG S-19264T (=DSM 44701T), isolated from a smear-ripened cheese.</title>
        <authorList>
            <consortium name="US DOE Joint Genome Institute (JGI-PGF)"/>
            <person name="Walter F."/>
            <person name="Albersmeier A."/>
            <person name="Kalinowski J."/>
            <person name="Ruckert C."/>
        </authorList>
    </citation>
    <scope>NUCLEOTIDE SEQUENCE</scope>
    <source>
        <strain evidence="4">VKM Ac-1321</strain>
    </source>
</reference>
<dbReference type="Pfam" id="PF13439">
    <property type="entry name" value="Glyco_transf_4"/>
    <property type="match status" value="1"/>
</dbReference>
<dbReference type="PANTHER" id="PTHR12526:SF635">
    <property type="entry name" value="GLYCOSYL TRANSFERASE GROUP 1"/>
    <property type="match status" value="1"/>
</dbReference>
<gene>
    <name evidence="4" type="ORF">GCM10017581_003890</name>
</gene>
<keyword evidence="2" id="KW-0808">Transferase</keyword>
<protein>
    <recommendedName>
        <fullName evidence="3">Glycosyltransferase subfamily 4-like N-terminal domain-containing protein</fullName>
    </recommendedName>
</protein>
<name>A0A9W6NIX6_9ACTN</name>
<dbReference type="Gene3D" id="3.40.50.2000">
    <property type="entry name" value="Glycogen Phosphorylase B"/>
    <property type="match status" value="2"/>
</dbReference>
<evidence type="ECO:0000313" key="5">
    <source>
        <dbReference type="Proteomes" id="UP001143480"/>
    </source>
</evidence>
<comment type="caution">
    <text evidence="4">The sequence shown here is derived from an EMBL/GenBank/DDBJ whole genome shotgun (WGS) entry which is preliminary data.</text>
</comment>
<evidence type="ECO:0000259" key="3">
    <source>
        <dbReference type="Pfam" id="PF13439"/>
    </source>
</evidence>
<keyword evidence="5" id="KW-1185">Reference proteome</keyword>
<evidence type="ECO:0000256" key="1">
    <source>
        <dbReference type="ARBA" id="ARBA00022676"/>
    </source>
</evidence>
<dbReference type="InterPro" id="IPR028098">
    <property type="entry name" value="Glyco_trans_4-like_N"/>
</dbReference>
<sequence>MKRDDTAARTRSKPLRVALVLKTAEGGRWTLPHVDELRARGHEVVAVLPPGSEGRLRKALHDRGVDVVQSAFDFRFRPALKTLTGLLGLRRQLKTVAPDVLHYHLYASALACRIAALGLDVAKVHMVPGPLFLESPLIRQVERLLCRLDDVTIGGSEHIATLYRAMGLSPERTPAIPYGVDTDDFTPPSPAHRAAARDALCAGDDTFVVCMVAYVYAPKRLTHRGRGVKGHDVLLEAWQEFVRDRPDAKLVMLGGGFDAAGAAHKRELLERFDVTGDPTIEWHDSALDVRDCYAAADLSVSPSLSENHGAAVEAAAMGVPSIVSDAGALPEVVDPASGWCVPADDPPALLGALRRAHADFLTGALKRRGELARDRAERLFAQRPAARAVADVLEKAVG</sequence>
<organism evidence="4 5">
    <name type="scientific">Dactylosporangium matsuzakiense</name>
    <dbReference type="NCBI Taxonomy" id="53360"/>
    <lineage>
        <taxon>Bacteria</taxon>
        <taxon>Bacillati</taxon>
        <taxon>Actinomycetota</taxon>
        <taxon>Actinomycetes</taxon>
        <taxon>Micromonosporales</taxon>
        <taxon>Micromonosporaceae</taxon>
        <taxon>Dactylosporangium</taxon>
    </lineage>
</organism>
<dbReference type="Proteomes" id="UP001143480">
    <property type="component" value="Unassembled WGS sequence"/>
</dbReference>
<keyword evidence="1" id="KW-0328">Glycosyltransferase</keyword>
<dbReference type="SUPFAM" id="SSF53756">
    <property type="entry name" value="UDP-Glycosyltransferase/glycogen phosphorylase"/>
    <property type="match status" value="1"/>
</dbReference>
<dbReference type="PANTHER" id="PTHR12526">
    <property type="entry name" value="GLYCOSYLTRANSFERASE"/>
    <property type="match status" value="1"/>
</dbReference>
<dbReference type="GO" id="GO:0016757">
    <property type="term" value="F:glycosyltransferase activity"/>
    <property type="evidence" value="ECO:0007669"/>
    <property type="project" value="UniProtKB-KW"/>
</dbReference>
<feature type="domain" description="Glycosyltransferase subfamily 4-like N-terminal" evidence="3">
    <location>
        <begin position="34"/>
        <end position="183"/>
    </location>
</feature>
<proteinExistence type="predicted"/>
<dbReference type="EMBL" id="BSFP01000002">
    <property type="protein sequence ID" value="GLK98648.1"/>
    <property type="molecule type" value="Genomic_DNA"/>
</dbReference>
<dbReference type="AlphaFoldDB" id="A0A9W6NIX6"/>
<evidence type="ECO:0000313" key="4">
    <source>
        <dbReference type="EMBL" id="GLK98648.1"/>
    </source>
</evidence>
<accession>A0A9W6NIX6</accession>
<dbReference type="RefSeq" id="WP_261962444.1">
    <property type="nucleotide sequence ID" value="NZ_BAAAXA010000001.1"/>
</dbReference>
<dbReference type="Pfam" id="PF13692">
    <property type="entry name" value="Glyco_trans_1_4"/>
    <property type="match status" value="1"/>
</dbReference>
<evidence type="ECO:0000256" key="2">
    <source>
        <dbReference type="ARBA" id="ARBA00022679"/>
    </source>
</evidence>